<evidence type="ECO:0000313" key="2">
    <source>
        <dbReference type="EMBL" id="TFH93504.1"/>
    </source>
</evidence>
<dbReference type="Proteomes" id="UP000297753">
    <property type="component" value="Unassembled WGS sequence"/>
</dbReference>
<keyword evidence="1" id="KW-0732">Signal</keyword>
<dbReference type="AlphaFoldDB" id="A0A4Y8WKX3"/>
<proteinExistence type="predicted"/>
<comment type="caution">
    <text evidence="2">The sequence shown here is derived from an EMBL/GenBank/DDBJ whole genome shotgun (WGS) entry which is preliminary data.</text>
</comment>
<protein>
    <recommendedName>
        <fullName evidence="4">DUF2946 domain-containing protein</fullName>
    </recommendedName>
</protein>
<evidence type="ECO:0000313" key="3">
    <source>
        <dbReference type="Proteomes" id="UP000297753"/>
    </source>
</evidence>
<feature type="signal peptide" evidence="1">
    <location>
        <begin position="1"/>
        <end position="24"/>
    </location>
</feature>
<accession>A0A4Y8WKX3</accession>
<evidence type="ECO:0008006" key="4">
    <source>
        <dbReference type="Google" id="ProtNLM"/>
    </source>
</evidence>
<name>A0A4Y8WKX3_9VIBR</name>
<gene>
    <name evidence="2" type="ORF">ELS82_00670</name>
</gene>
<keyword evidence="3" id="KW-1185">Reference proteome</keyword>
<feature type="chain" id="PRO_5021331175" description="DUF2946 domain-containing protein" evidence="1">
    <location>
        <begin position="25"/>
        <end position="114"/>
    </location>
</feature>
<dbReference type="OrthoDB" id="5890312at2"/>
<evidence type="ECO:0000256" key="1">
    <source>
        <dbReference type="SAM" id="SignalP"/>
    </source>
</evidence>
<dbReference type="RefSeq" id="WP_134833755.1">
    <property type="nucleotide sequence ID" value="NZ_SATR01000001.1"/>
</dbReference>
<reference evidence="2 3" key="1">
    <citation type="submission" date="2019-01" db="EMBL/GenBank/DDBJ databases">
        <title>Vibrio BEI176 sp. nov, a marine bacterium isolated from China: eastern marignal seas.</title>
        <authorList>
            <person name="Li B."/>
        </authorList>
    </citation>
    <scope>NUCLEOTIDE SEQUENCE [LARGE SCALE GENOMIC DNA]</scope>
    <source>
        <strain evidence="2 3">BEI176</strain>
    </source>
</reference>
<dbReference type="EMBL" id="SATR01000001">
    <property type="protein sequence ID" value="TFH93504.1"/>
    <property type="molecule type" value="Genomic_DNA"/>
</dbReference>
<organism evidence="2 3">
    <name type="scientific">Vibrio ouci</name>
    <dbReference type="NCBI Taxonomy" id="2499078"/>
    <lineage>
        <taxon>Bacteria</taxon>
        <taxon>Pseudomonadati</taxon>
        <taxon>Pseudomonadota</taxon>
        <taxon>Gammaproteobacteria</taxon>
        <taxon>Vibrionales</taxon>
        <taxon>Vibrionaceae</taxon>
        <taxon>Vibrio</taxon>
    </lineage>
</organism>
<sequence length="114" mass="12233">MINRKLVISLFMSFALVFVTGVAASAQTNELSYLSSDLSKSVNGQLHPAECPQTDHGNENISHHCCGSVCLFKMPLSQSVSLTNPLSASLALIGQDIFAKAVSRIQTLFRPPIA</sequence>